<dbReference type="EMBL" id="JADCNL010000002">
    <property type="protein sequence ID" value="KAG0493143.1"/>
    <property type="molecule type" value="Genomic_DNA"/>
</dbReference>
<dbReference type="AlphaFoldDB" id="A0A835RW51"/>
<proteinExistence type="predicted"/>
<evidence type="ECO:0000313" key="1">
    <source>
        <dbReference type="EMBL" id="KAG0493143.1"/>
    </source>
</evidence>
<feature type="non-terminal residue" evidence="1">
    <location>
        <position position="1"/>
    </location>
</feature>
<name>A0A835RW51_VANPL</name>
<dbReference type="OrthoDB" id="429813at2759"/>
<gene>
    <name evidence="1" type="ORF">HPP92_006541</name>
</gene>
<sequence length="130" mass="14234">VYGSPRSGTDLSLQGTYNQLLERQVEGTSPQSIINDKKQELELEIHQQYLLYDVSLHLFNIIVVPSECSDLGLEEIDDALTSVLGVMDFCVKLPCSIKNMKEAKATPRTSSFASKKPFLQSGNGLGDAVA</sequence>
<evidence type="ECO:0000313" key="2">
    <source>
        <dbReference type="Proteomes" id="UP000636800"/>
    </source>
</evidence>
<accession>A0A835RW51</accession>
<reference evidence="1 2" key="1">
    <citation type="journal article" date="2020" name="Nat. Food">
        <title>A phased Vanilla planifolia genome enables genetic improvement of flavour and production.</title>
        <authorList>
            <person name="Hasing T."/>
            <person name="Tang H."/>
            <person name="Brym M."/>
            <person name="Khazi F."/>
            <person name="Huang T."/>
            <person name="Chambers A.H."/>
        </authorList>
    </citation>
    <scope>NUCLEOTIDE SEQUENCE [LARGE SCALE GENOMIC DNA]</scope>
    <source>
        <tissue evidence="1">Leaf</tissue>
    </source>
</reference>
<comment type="caution">
    <text evidence="1">The sequence shown here is derived from an EMBL/GenBank/DDBJ whole genome shotgun (WGS) entry which is preliminary data.</text>
</comment>
<organism evidence="1 2">
    <name type="scientific">Vanilla planifolia</name>
    <name type="common">Vanilla</name>
    <dbReference type="NCBI Taxonomy" id="51239"/>
    <lineage>
        <taxon>Eukaryota</taxon>
        <taxon>Viridiplantae</taxon>
        <taxon>Streptophyta</taxon>
        <taxon>Embryophyta</taxon>
        <taxon>Tracheophyta</taxon>
        <taxon>Spermatophyta</taxon>
        <taxon>Magnoliopsida</taxon>
        <taxon>Liliopsida</taxon>
        <taxon>Asparagales</taxon>
        <taxon>Orchidaceae</taxon>
        <taxon>Vanilloideae</taxon>
        <taxon>Vanilleae</taxon>
        <taxon>Vanilla</taxon>
    </lineage>
</organism>
<dbReference type="Proteomes" id="UP000636800">
    <property type="component" value="Chromosome 2"/>
</dbReference>
<protein>
    <submittedName>
        <fullName evidence="1">Uncharacterized protein</fullName>
    </submittedName>
</protein>
<keyword evidence="2" id="KW-1185">Reference proteome</keyword>